<keyword evidence="3" id="KW-1185">Reference proteome</keyword>
<name>A0ABS6QZI7_9PSED</name>
<accession>A0ABS6QZI7</accession>
<sequence>MAKIKVKQGAGDEPSVLATAICAGQTFPFMATISHKAVKPLLVPSTGMRDVIAPGEEVQFKVKSFEQAWVLVTDSAALAKRYESNAEDFVVIEVPDVVKEEPTPEVPEEAPKVVETKPTGKGGKAAADAASE</sequence>
<proteinExistence type="predicted"/>
<feature type="region of interest" description="Disordered" evidence="1">
    <location>
        <begin position="100"/>
        <end position="132"/>
    </location>
</feature>
<evidence type="ECO:0000313" key="3">
    <source>
        <dbReference type="Proteomes" id="UP001049200"/>
    </source>
</evidence>
<evidence type="ECO:0000313" key="2">
    <source>
        <dbReference type="EMBL" id="MBV4524308.1"/>
    </source>
</evidence>
<protein>
    <submittedName>
        <fullName evidence="2">Uncharacterized protein</fullName>
    </submittedName>
</protein>
<reference evidence="2" key="1">
    <citation type="submission" date="2021-06" db="EMBL/GenBank/DDBJ databases">
        <title>Updating the genus Pseudomonas: Description of 43 new species and partition of the Pseudomonas putida group.</title>
        <authorList>
            <person name="Girard L."/>
            <person name="Lood C."/>
            <person name="Vandamme P."/>
            <person name="Rokni-Zadeh H."/>
            <person name="Van Noort V."/>
            <person name="Hofte M."/>
            <person name="Lavigne R."/>
            <person name="De Mot R."/>
        </authorList>
    </citation>
    <scope>NUCLEOTIDE SEQUENCE</scope>
    <source>
        <strain evidence="2">SWRI74</strain>
    </source>
</reference>
<gene>
    <name evidence="2" type="ORF">KVG88_30000</name>
</gene>
<dbReference type="Proteomes" id="UP001049200">
    <property type="component" value="Unassembled WGS sequence"/>
</dbReference>
<organism evidence="2 3">
    <name type="scientific">Pseudomonas azerbaijanoccidentalis</name>
    <dbReference type="NCBI Taxonomy" id="2842347"/>
    <lineage>
        <taxon>Bacteria</taxon>
        <taxon>Pseudomonadati</taxon>
        <taxon>Pseudomonadota</taxon>
        <taxon>Gammaproteobacteria</taxon>
        <taxon>Pseudomonadales</taxon>
        <taxon>Pseudomonadaceae</taxon>
        <taxon>Pseudomonas</taxon>
    </lineage>
</organism>
<evidence type="ECO:0000256" key="1">
    <source>
        <dbReference type="SAM" id="MobiDB-lite"/>
    </source>
</evidence>
<dbReference type="EMBL" id="JAHSTU010000014">
    <property type="protein sequence ID" value="MBV4524308.1"/>
    <property type="molecule type" value="Genomic_DNA"/>
</dbReference>
<dbReference type="RefSeq" id="WP_217873512.1">
    <property type="nucleotide sequence ID" value="NZ_JAHSTU010000014.1"/>
</dbReference>
<comment type="caution">
    <text evidence="2">The sequence shown here is derived from an EMBL/GenBank/DDBJ whole genome shotgun (WGS) entry which is preliminary data.</text>
</comment>